<name>A0A8X6QZ11_NEPPI</name>
<gene>
    <name evidence="1" type="ORF">NPIL_270501</name>
</gene>
<comment type="caution">
    <text evidence="1">The sequence shown here is derived from an EMBL/GenBank/DDBJ whole genome shotgun (WGS) entry which is preliminary data.</text>
</comment>
<accession>A0A8X6QZ11</accession>
<sequence>MVRALLGMDAMADCDLGEENLLPGNSVEMDVWNAKIPQESSLDNNNLRRCQMIQYHIEEHTLSVQKRTEVEAIIKNAQLIPFLYGPQDHEHHKMEMQRWNEEITRIEGEFNQSISCPITGCIHHAQIAQLKTNFNINLNLSQNLTPGKKRQLETSADGFKTPSKQ</sequence>
<proteinExistence type="predicted"/>
<organism evidence="1 2">
    <name type="scientific">Nephila pilipes</name>
    <name type="common">Giant wood spider</name>
    <name type="synonym">Nephila maculata</name>
    <dbReference type="NCBI Taxonomy" id="299642"/>
    <lineage>
        <taxon>Eukaryota</taxon>
        <taxon>Metazoa</taxon>
        <taxon>Ecdysozoa</taxon>
        <taxon>Arthropoda</taxon>
        <taxon>Chelicerata</taxon>
        <taxon>Arachnida</taxon>
        <taxon>Araneae</taxon>
        <taxon>Araneomorphae</taxon>
        <taxon>Entelegynae</taxon>
        <taxon>Araneoidea</taxon>
        <taxon>Nephilidae</taxon>
        <taxon>Nephila</taxon>
    </lineage>
</organism>
<keyword evidence="2" id="KW-1185">Reference proteome</keyword>
<dbReference type="EMBL" id="BMAW01039009">
    <property type="protein sequence ID" value="GFU54065.1"/>
    <property type="molecule type" value="Genomic_DNA"/>
</dbReference>
<reference evidence="1" key="1">
    <citation type="submission" date="2020-08" db="EMBL/GenBank/DDBJ databases">
        <title>Multicomponent nature underlies the extraordinary mechanical properties of spider dragline silk.</title>
        <authorList>
            <person name="Kono N."/>
            <person name="Nakamura H."/>
            <person name="Mori M."/>
            <person name="Yoshida Y."/>
            <person name="Ohtoshi R."/>
            <person name="Malay A.D."/>
            <person name="Moran D.A.P."/>
            <person name="Tomita M."/>
            <person name="Numata K."/>
            <person name="Arakawa K."/>
        </authorList>
    </citation>
    <scope>NUCLEOTIDE SEQUENCE</scope>
</reference>
<evidence type="ECO:0000313" key="1">
    <source>
        <dbReference type="EMBL" id="GFU54065.1"/>
    </source>
</evidence>
<protein>
    <submittedName>
        <fullName evidence="1">Uncharacterized protein</fullName>
    </submittedName>
</protein>
<dbReference type="AlphaFoldDB" id="A0A8X6QZ11"/>
<evidence type="ECO:0000313" key="2">
    <source>
        <dbReference type="Proteomes" id="UP000887013"/>
    </source>
</evidence>
<dbReference type="Proteomes" id="UP000887013">
    <property type="component" value="Unassembled WGS sequence"/>
</dbReference>